<name>A0ABR2K9U6_9EUKA</name>
<comment type="caution">
    <text evidence="2">The sequence shown here is derived from an EMBL/GenBank/DDBJ whole genome shotgun (WGS) entry which is preliminary data.</text>
</comment>
<protein>
    <submittedName>
        <fullName evidence="2">Uncharacterized protein</fullName>
    </submittedName>
</protein>
<accession>A0ABR2K9U6</accession>
<feature type="compositionally biased region" description="Basic and acidic residues" evidence="1">
    <location>
        <begin position="11"/>
        <end position="41"/>
    </location>
</feature>
<evidence type="ECO:0000313" key="2">
    <source>
        <dbReference type="EMBL" id="KAK8887638.1"/>
    </source>
</evidence>
<dbReference type="Proteomes" id="UP001470230">
    <property type="component" value="Unassembled WGS sequence"/>
</dbReference>
<reference evidence="2 3" key="1">
    <citation type="submission" date="2024-04" db="EMBL/GenBank/DDBJ databases">
        <title>Tritrichomonas musculus Genome.</title>
        <authorList>
            <person name="Alves-Ferreira E."/>
            <person name="Grigg M."/>
            <person name="Lorenzi H."/>
            <person name="Galac M."/>
        </authorList>
    </citation>
    <scope>NUCLEOTIDE SEQUENCE [LARGE SCALE GENOMIC DNA]</scope>
    <source>
        <strain evidence="2 3">EAF2021</strain>
    </source>
</reference>
<keyword evidence="3" id="KW-1185">Reference proteome</keyword>
<organism evidence="2 3">
    <name type="scientific">Tritrichomonas musculus</name>
    <dbReference type="NCBI Taxonomy" id="1915356"/>
    <lineage>
        <taxon>Eukaryota</taxon>
        <taxon>Metamonada</taxon>
        <taxon>Parabasalia</taxon>
        <taxon>Tritrichomonadida</taxon>
        <taxon>Tritrichomonadidae</taxon>
        <taxon>Tritrichomonas</taxon>
    </lineage>
</organism>
<evidence type="ECO:0000313" key="3">
    <source>
        <dbReference type="Proteomes" id="UP001470230"/>
    </source>
</evidence>
<gene>
    <name evidence="2" type="ORF">M9Y10_038691</name>
</gene>
<feature type="region of interest" description="Disordered" evidence="1">
    <location>
        <begin position="1"/>
        <end position="54"/>
    </location>
</feature>
<sequence length="357" mass="41791">MRQFSGRKPVKKTDDKTKDGKTKDGKTKDDKTKNENTKNENAKNNTTKSKKVDSSGKLLNINTKALVDLFSADVLKYDENNNDDNNNDDENRYDIFMTLDADLPSTLNSLIAIGIYFINAKFIISENDLSDQSSSLSNHPNFCFNILQDAMNLMMSDRFIHNTIDFVKLLQRKFLKYIFFDFFGQSKKNINISQHLTYLYPLYIPKKEDIICIEPEYDYVILPCDSDVLQKAGDSKLESFLDSFQYCCKLQDLYKKPSEKYKDDYVNYICKYTMKYQLRWIITTDSSTQLDCSIPLLNSQLFIRLSKNSFLKISNNLASIVPVYDIFNYYFRYFCYEKLPLNLHKDYVRSLVFKDAK</sequence>
<dbReference type="EMBL" id="JAPFFF010000006">
    <property type="protein sequence ID" value="KAK8887638.1"/>
    <property type="molecule type" value="Genomic_DNA"/>
</dbReference>
<proteinExistence type="predicted"/>
<evidence type="ECO:0000256" key="1">
    <source>
        <dbReference type="SAM" id="MobiDB-lite"/>
    </source>
</evidence>